<gene>
    <name evidence="2" type="primary">HaOG206091</name>
    <name evidence="2" type="ORF">B5X24_HaOG206091</name>
</gene>
<feature type="coiled-coil region" evidence="1">
    <location>
        <begin position="249"/>
        <end position="283"/>
    </location>
</feature>
<feature type="coiled-coil region" evidence="1">
    <location>
        <begin position="169"/>
        <end position="210"/>
    </location>
</feature>
<evidence type="ECO:0000313" key="2">
    <source>
        <dbReference type="EMBL" id="PZC75422.1"/>
    </source>
</evidence>
<dbReference type="Gene3D" id="3.30.40.10">
    <property type="entry name" value="Zinc/RING finger domain, C3HC4 (zinc finger)"/>
    <property type="match status" value="1"/>
</dbReference>
<evidence type="ECO:0000256" key="1">
    <source>
        <dbReference type="SAM" id="Coils"/>
    </source>
</evidence>
<name>A0A2W1BK18_HELAM</name>
<evidence type="ECO:0000313" key="3">
    <source>
        <dbReference type="Proteomes" id="UP000249218"/>
    </source>
</evidence>
<protein>
    <recommendedName>
        <fullName evidence="4">PHD-type domain-containing protein</fullName>
    </recommendedName>
</protein>
<organism evidence="2 3">
    <name type="scientific">Helicoverpa armigera</name>
    <name type="common">Cotton bollworm</name>
    <name type="synonym">Heliothis armigera</name>
    <dbReference type="NCBI Taxonomy" id="29058"/>
    <lineage>
        <taxon>Eukaryota</taxon>
        <taxon>Metazoa</taxon>
        <taxon>Ecdysozoa</taxon>
        <taxon>Arthropoda</taxon>
        <taxon>Hexapoda</taxon>
        <taxon>Insecta</taxon>
        <taxon>Pterygota</taxon>
        <taxon>Neoptera</taxon>
        <taxon>Endopterygota</taxon>
        <taxon>Lepidoptera</taxon>
        <taxon>Glossata</taxon>
        <taxon>Ditrysia</taxon>
        <taxon>Noctuoidea</taxon>
        <taxon>Noctuidae</taxon>
        <taxon>Heliothinae</taxon>
        <taxon>Helicoverpa</taxon>
    </lineage>
</organism>
<dbReference type="EMBL" id="KZ149996">
    <property type="protein sequence ID" value="PZC75422.1"/>
    <property type="molecule type" value="Genomic_DNA"/>
</dbReference>
<dbReference type="InterPro" id="IPR011011">
    <property type="entry name" value="Znf_FYVE_PHD"/>
</dbReference>
<keyword evidence="1" id="KW-0175">Coiled coil</keyword>
<dbReference type="AlphaFoldDB" id="A0A2W1BK18"/>
<dbReference type="Gene3D" id="1.10.287.1490">
    <property type="match status" value="1"/>
</dbReference>
<sequence length="345" mass="39186">MSLNLTRNNNSVRKMAPLVPCHKCKKMVYVKNTALCSACNNRYELDCDGYPEATYRLKDAEAKKKWRCKLCIKNKKYADDNVQSNITLRKKQPLIKPVSPIQLAANINENVNDETLHQSPVQHSTMLFDSHILTECETSDESFSTPKISRSVDKTITDLVSTSEMKCTITQLTLKLESTENKLGNLLSENSDLREQIKKLTVENQRLESVISHNKQKLNCSLTQQNNMSTAQTSPTPDGPYNNNDYGNITLLKREIDTLQQQLQVAEQEISKLTGRIEELMRHSHHINKNESLKATQNTGLNTMPNSTRWLKPTNDKKIVIYGSQRCVGLAAAISRSRANTQYER</sequence>
<dbReference type="InterPro" id="IPR013083">
    <property type="entry name" value="Znf_RING/FYVE/PHD"/>
</dbReference>
<proteinExistence type="predicted"/>
<dbReference type="Proteomes" id="UP000249218">
    <property type="component" value="Unassembled WGS sequence"/>
</dbReference>
<reference evidence="2 3" key="1">
    <citation type="journal article" date="2017" name="BMC Biol.">
        <title>Genomic innovations, transcriptional plasticity and gene loss underlying the evolution and divergence of two highly polyphagous and invasive Helicoverpa pest species.</title>
        <authorList>
            <person name="Pearce S.L."/>
            <person name="Clarke D.F."/>
            <person name="East P.D."/>
            <person name="Elfekih S."/>
            <person name="Gordon K.H."/>
            <person name="Jermiin L.S."/>
            <person name="McGaughran A."/>
            <person name="Oakeshott J.G."/>
            <person name="Papanikolaou A."/>
            <person name="Perera O.P."/>
            <person name="Rane R.V."/>
            <person name="Richards S."/>
            <person name="Tay W.T."/>
            <person name="Walsh T.K."/>
            <person name="Anderson A."/>
            <person name="Anderson C.J."/>
            <person name="Asgari S."/>
            <person name="Board P.G."/>
            <person name="Bretschneider A."/>
            <person name="Campbell P.M."/>
            <person name="Chertemps T."/>
            <person name="Christeller J.T."/>
            <person name="Coppin C.W."/>
            <person name="Downes S.J."/>
            <person name="Duan G."/>
            <person name="Farnsworth C.A."/>
            <person name="Good R.T."/>
            <person name="Han L.B."/>
            <person name="Han Y.C."/>
            <person name="Hatje K."/>
            <person name="Horne I."/>
            <person name="Huang Y.P."/>
            <person name="Hughes D.S."/>
            <person name="Jacquin-Joly E."/>
            <person name="James W."/>
            <person name="Jhangiani S."/>
            <person name="Kollmar M."/>
            <person name="Kuwar S.S."/>
            <person name="Li S."/>
            <person name="Liu N.Y."/>
            <person name="Maibeche M.T."/>
            <person name="Miller J.R."/>
            <person name="Montagne N."/>
            <person name="Perry T."/>
            <person name="Qu J."/>
            <person name="Song S.V."/>
            <person name="Sutton G.G."/>
            <person name="Vogel H."/>
            <person name="Walenz B.P."/>
            <person name="Xu W."/>
            <person name="Zhang H.J."/>
            <person name="Zou Z."/>
            <person name="Batterham P."/>
            <person name="Edwards O.R."/>
            <person name="Feyereisen R."/>
            <person name="Gibbs R.A."/>
            <person name="Heckel D.G."/>
            <person name="McGrath A."/>
            <person name="Robin C."/>
            <person name="Scherer S.E."/>
            <person name="Worley K.C."/>
            <person name="Wu Y.D."/>
        </authorList>
    </citation>
    <scope>NUCLEOTIDE SEQUENCE [LARGE SCALE GENOMIC DNA]</scope>
    <source>
        <strain evidence="2">Harm_GR_Male_#8</strain>
        <tissue evidence="2">Whole organism</tissue>
    </source>
</reference>
<accession>A0A2W1BK18</accession>
<evidence type="ECO:0008006" key="4">
    <source>
        <dbReference type="Google" id="ProtNLM"/>
    </source>
</evidence>
<dbReference type="SUPFAM" id="SSF57903">
    <property type="entry name" value="FYVE/PHD zinc finger"/>
    <property type="match status" value="1"/>
</dbReference>
<keyword evidence="3" id="KW-1185">Reference proteome</keyword>